<evidence type="ECO:0000313" key="2">
    <source>
        <dbReference type="Proteomes" id="UP000029870"/>
    </source>
</evidence>
<protein>
    <submittedName>
        <fullName evidence="1">Uncharacterized protein</fullName>
    </submittedName>
</protein>
<proteinExistence type="predicted"/>
<dbReference type="Proteomes" id="UP000029870">
    <property type="component" value="Unassembled WGS sequence"/>
</dbReference>
<evidence type="ECO:0000313" key="1">
    <source>
        <dbReference type="EMBL" id="TLE04770.1"/>
    </source>
</evidence>
<gene>
    <name evidence="1" type="ORF">LS77_005190</name>
</gene>
<reference evidence="1 2" key="1">
    <citation type="journal article" date="2014" name="Genome Announc.">
        <title>Draft genome sequences of eight enterohepatic helicobacter species isolated from both laboratory and wild rodents.</title>
        <authorList>
            <person name="Sheh A."/>
            <person name="Shen Z."/>
            <person name="Fox J.G."/>
        </authorList>
    </citation>
    <scope>NUCLEOTIDE SEQUENCE [LARGE SCALE GENOMIC DNA]</scope>
    <source>
        <strain evidence="1 2">Missouri</strain>
    </source>
</reference>
<dbReference type="GeneID" id="60656988"/>
<comment type="caution">
    <text evidence="1">The sequence shown here is derived from an EMBL/GenBank/DDBJ whole genome shotgun (WGS) entry which is preliminary data.</text>
</comment>
<sequence length="64" mass="6787">MPLPFLVAAGIAAIGAGVGAIANETRREKEESKCRNSIESQLLSGNYSITEISYGKTKGTDSRK</sequence>
<organism evidence="1 2">
    <name type="scientific">Helicobacter bilis</name>
    <dbReference type="NCBI Taxonomy" id="37372"/>
    <lineage>
        <taxon>Bacteria</taxon>
        <taxon>Pseudomonadati</taxon>
        <taxon>Campylobacterota</taxon>
        <taxon>Epsilonproteobacteria</taxon>
        <taxon>Campylobacterales</taxon>
        <taxon>Helicobacteraceae</taxon>
        <taxon>Helicobacter</taxon>
    </lineage>
</organism>
<accession>A0A6D2CAX8</accession>
<name>A0A6D2CAX8_9HELI</name>
<dbReference type="AlphaFoldDB" id="A0A6D2CAX8"/>
<dbReference type="RefSeq" id="WP_004087614.1">
    <property type="nucleotide sequence ID" value="NZ_CAOUIW010000012.1"/>
</dbReference>
<dbReference type="EMBL" id="JRPH02000012">
    <property type="protein sequence ID" value="TLE04770.1"/>
    <property type="molecule type" value="Genomic_DNA"/>
</dbReference>